<feature type="compositionally biased region" description="Polar residues" evidence="1">
    <location>
        <begin position="756"/>
        <end position="765"/>
    </location>
</feature>
<evidence type="ECO:0000313" key="2">
    <source>
        <dbReference type="EMBL" id="KRW99591.1"/>
    </source>
</evidence>
<feature type="region of interest" description="Disordered" evidence="1">
    <location>
        <begin position="815"/>
        <end position="890"/>
    </location>
</feature>
<feature type="region of interest" description="Disordered" evidence="1">
    <location>
        <begin position="159"/>
        <end position="193"/>
    </location>
</feature>
<feature type="region of interest" description="Disordered" evidence="1">
    <location>
        <begin position="586"/>
        <end position="613"/>
    </location>
</feature>
<feature type="region of interest" description="Disordered" evidence="1">
    <location>
        <begin position="725"/>
        <end position="765"/>
    </location>
</feature>
<feature type="compositionally biased region" description="Polar residues" evidence="1">
    <location>
        <begin position="253"/>
        <end position="271"/>
    </location>
</feature>
<feature type="compositionally biased region" description="Basic and acidic residues" evidence="1">
    <location>
        <begin position="179"/>
        <end position="188"/>
    </location>
</feature>
<feature type="region of interest" description="Disordered" evidence="1">
    <location>
        <begin position="230"/>
        <end position="271"/>
    </location>
</feature>
<feature type="region of interest" description="Disordered" evidence="1">
    <location>
        <begin position="1"/>
        <end position="34"/>
    </location>
</feature>
<feature type="compositionally biased region" description="Low complexity" evidence="1">
    <location>
        <begin position="113"/>
        <end position="124"/>
    </location>
</feature>
<protein>
    <submittedName>
        <fullName evidence="2">Uncharacterized protein</fullName>
    </submittedName>
</protein>
<feature type="compositionally biased region" description="Polar residues" evidence="1">
    <location>
        <begin position="837"/>
        <end position="890"/>
    </location>
</feature>
<dbReference type="InParanoid" id="A0A0V0QBX2"/>
<evidence type="ECO:0000256" key="1">
    <source>
        <dbReference type="SAM" id="MobiDB-lite"/>
    </source>
</evidence>
<feature type="compositionally biased region" description="Polar residues" evidence="1">
    <location>
        <begin position="473"/>
        <end position="511"/>
    </location>
</feature>
<feature type="compositionally biased region" description="Polar residues" evidence="1">
    <location>
        <begin position="7"/>
        <end position="22"/>
    </location>
</feature>
<feature type="compositionally biased region" description="Polar residues" evidence="1">
    <location>
        <begin position="159"/>
        <end position="169"/>
    </location>
</feature>
<sequence length="940" mass="110917">MAHDNNIENNDTQESQNSQQTFLKPLGESEMIPTLQTEQGYIENDIQQKPQYQEILQNSLQQAIKNASPQRNFNKKQSSNVSLQNTLTNMTMQNSQYLNQRQPNHQPSPLYVSQQSQQSMSNSKSQKHVFKFSPSRSKLDESQLTINSTQKSLNYIGQQSNRKSSLHYIQQQEQEEQEQDRQKQKSQEELENFESQLKQTELAQRLTNAIMQCIRKSPVQDLLNRFDKNQLEDSQYKDQDSKKDKEDQKGTDNSENLQQNQFSDTNNNINNSFDEYEAEEYQQLQQTFGNDPTQDIQTQVINSQKNKNQNTNNGNNINIQDNNEIQCKQNINNEIQNSELDDLQQNPQFQQQYQQFSGQTFDQQQYNPQWQKFDQINQNSPQSTKLTNSPKNQQNEHIQNQIYSSIKNSQESFQNFQDGQKNDLSFKKKNCSQNLRQNIEDIKFDNEIQQYQEQQQNFHQGNRSPKFSEESNKISTQPSQKFNKQYSFSNESGDQPKNQINQTQEFDQNQQTHDRNQQKNQQNTENQNHLLSNKSKQDNNYLDVNQKVQEPLTKYQLYKKQLEQEKQNQKQNQNQNLNQQQYQNENQEYQQSQYKDQQKQQSLQQQQQQQSPKEKIINNQFYEAIYNRASQQAQQILETHGNEQIEDYINTISKYQSPEQNEGHKGHKHFECQFGQILKGQDYNSLNRLSRQSSPEKIDQIINKSPQSKESRQFLNSFQNPNTSSFISYYDNSQQQQSQQAQNSLQFLQKQQQLSPKNTYNGSINQNNQLSQEMSFKIREKSPKQENSKQNTNNIKRLSRQGSFEKFLNYPQLFDKQDKVSPRQAFNSRQNLDKSSSKQQFEYSISGSNRHVSPLSSSLRKQSPFSPNRSATPNTRTRNQIQSNQTQTKNIFNRLHEDAVRRQQEQKDIQRILDQQNKANIWARNKSRGSPGNRNYKNNY</sequence>
<reference evidence="2 3" key="1">
    <citation type="journal article" date="2015" name="Sci. Rep.">
        <title>Genome of the facultative scuticociliatosis pathogen Pseudocohnilembus persalinus provides insight into its virulence through horizontal gene transfer.</title>
        <authorList>
            <person name="Xiong J."/>
            <person name="Wang G."/>
            <person name="Cheng J."/>
            <person name="Tian M."/>
            <person name="Pan X."/>
            <person name="Warren A."/>
            <person name="Jiang C."/>
            <person name="Yuan D."/>
            <person name="Miao W."/>
        </authorList>
    </citation>
    <scope>NUCLEOTIDE SEQUENCE [LARGE SCALE GENOMIC DNA]</scope>
    <source>
        <strain evidence="2">36N120E</strain>
    </source>
</reference>
<proteinExistence type="predicted"/>
<feature type="compositionally biased region" description="Low complexity" evidence="1">
    <location>
        <begin position="733"/>
        <end position="755"/>
    </location>
</feature>
<feature type="compositionally biased region" description="Polar residues" evidence="1">
    <location>
        <begin position="928"/>
        <end position="940"/>
    </location>
</feature>
<evidence type="ECO:0000313" key="3">
    <source>
        <dbReference type="Proteomes" id="UP000054937"/>
    </source>
</evidence>
<feature type="region of interest" description="Disordered" evidence="1">
    <location>
        <begin position="920"/>
        <end position="940"/>
    </location>
</feature>
<feature type="compositionally biased region" description="Basic and acidic residues" evidence="1">
    <location>
        <begin position="230"/>
        <end position="252"/>
    </location>
</feature>
<gene>
    <name evidence="2" type="ORF">PPERSA_03766</name>
</gene>
<dbReference type="EMBL" id="LDAU01000207">
    <property type="protein sequence ID" value="KRW99591.1"/>
    <property type="molecule type" value="Genomic_DNA"/>
</dbReference>
<keyword evidence="3" id="KW-1185">Reference proteome</keyword>
<name>A0A0V0QBX2_PSEPJ</name>
<feature type="compositionally biased region" description="Polar residues" evidence="1">
    <location>
        <begin position="788"/>
        <end position="802"/>
    </location>
</feature>
<feature type="region of interest" description="Disordered" evidence="1">
    <location>
        <begin position="100"/>
        <end position="143"/>
    </location>
</feature>
<dbReference type="AlphaFoldDB" id="A0A0V0QBX2"/>
<dbReference type="Proteomes" id="UP000054937">
    <property type="component" value="Unassembled WGS sequence"/>
</dbReference>
<accession>A0A0V0QBX2</accession>
<dbReference type="OMA" id="DNIRTED"/>
<feature type="compositionally biased region" description="Low complexity" evidence="1">
    <location>
        <begin position="586"/>
        <end position="610"/>
    </location>
</feature>
<feature type="region of interest" description="Disordered" evidence="1">
    <location>
        <begin position="454"/>
        <end position="526"/>
    </location>
</feature>
<comment type="caution">
    <text evidence="2">The sequence shown here is derived from an EMBL/GenBank/DDBJ whole genome shotgun (WGS) entry which is preliminary data.</text>
</comment>
<feature type="region of interest" description="Disordered" evidence="1">
    <location>
        <begin position="778"/>
        <end position="802"/>
    </location>
</feature>
<organism evidence="2 3">
    <name type="scientific">Pseudocohnilembus persalinus</name>
    <name type="common">Ciliate</name>
    <dbReference type="NCBI Taxonomy" id="266149"/>
    <lineage>
        <taxon>Eukaryota</taxon>
        <taxon>Sar</taxon>
        <taxon>Alveolata</taxon>
        <taxon>Ciliophora</taxon>
        <taxon>Intramacronucleata</taxon>
        <taxon>Oligohymenophorea</taxon>
        <taxon>Scuticociliatia</taxon>
        <taxon>Philasterida</taxon>
        <taxon>Pseudocohnilembidae</taxon>
        <taxon>Pseudocohnilembus</taxon>
    </lineage>
</organism>
<feature type="compositionally biased region" description="Basic and acidic residues" evidence="1">
    <location>
        <begin position="778"/>
        <end position="787"/>
    </location>
</feature>